<comment type="function">
    <text evidence="8">Transfers the 4'-phosphopantetheine moiety from coenzyme A to a Ser of acyl-carrier-protein.</text>
</comment>
<name>A0A9Q2CYV8_9STAP</name>
<reference evidence="10 11" key="1">
    <citation type="submission" date="2020-08" db="EMBL/GenBank/DDBJ databases">
        <title>Genomic Encyclopedia of Type Strains, Phase IV (KMG-IV): sequencing the most valuable type-strain genomes for metagenomic binning, comparative biology and taxonomic classification.</title>
        <authorList>
            <person name="Goeker M."/>
        </authorList>
    </citation>
    <scope>NUCLEOTIDE SEQUENCE [LARGE SCALE GENOMIC DNA]</scope>
    <source>
        <strain evidence="10 11">DSM 19163</strain>
    </source>
</reference>
<dbReference type="NCBIfam" id="TIGR00516">
    <property type="entry name" value="acpS"/>
    <property type="match status" value="1"/>
</dbReference>
<keyword evidence="1 8" id="KW-0444">Lipid biosynthesis</keyword>
<dbReference type="EC" id="2.7.8.7" evidence="8"/>
<keyword evidence="2 8" id="KW-0808">Transferase</keyword>
<gene>
    <name evidence="8" type="primary">acpS</name>
    <name evidence="10" type="ORF">HNQ45_000960</name>
</gene>
<dbReference type="InterPro" id="IPR037143">
    <property type="entry name" value="4-PPantetheinyl_Trfase_dom_sf"/>
</dbReference>
<dbReference type="AlphaFoldDB" id="A0A9Q2CYV8"/>
<feature type="domain" description="4'-phosphopantetheinyl transferase" evidence="9">
    <location>
        <begin position="4"/>
        <end position="100"/>
    </location>
</feature>
<evidence type="ECO:0000256" key="1">
    <source>
        <dbReference type="ARBA" id="ARBA00022516"/>
    </source>
</evidence>
<dbReference type="Pfam" id="PF01648">
    <property type="entry name" value="ACPS"/>
    <property type="match status" value="1"/>
</dbReference>
<evidence type="ECO:0000256" key="7">
    <source>
        <dbReference type="ARBA" id="ARBA00023160"/>
    </source>
</evidence>
<dbReference type="InterPro" id="IPR002582">
    <property type="entry name" value="ACPS"/>
</dbReference>
<keyword evidence="8" id="KW-0963">Cytoplasm</keyword>
<dbReference type="Gene3D" id="3.90.470.20">
    <property type="entry name" value="4'-phosphopantetheinyl transferase domain"/>
    <property type="match status" value="1"/>
</dbReference>
<evidence type="ECO:0000256" key="5">
    <source>
        <dbReference type="ARBA" id="ARBA00022842"/>
    </source>
</evidence>
<evidence type="ECO:0000256" key="3">
    <source>
        <dbReference type="ARBA" id="ARBA00022723"/>
    </source>
</evidence>
<evidence type="ECO:0000259" key="9">
    <source>
        <dbReference type="Pfam" id="PF01648"/>
    </source>
</evidence>
<evidence type="ECO:0000313" key="11">
    <source>
        <dbReference type="Proteomes" id="UP000579136"/>
    </source>
</evidence>
<dbReference type="EMBL" id="JACHHF010000004">
    <property type="protein sequence ID" value="MBB5176076.1"/>
    <property type="molecule type" value="Genomic_DNA"/>
</dbReference>
<keyword evidence="4 8" id="KW-0276">Fatty acid metabolism</keyword>
<dbReference type="GO" id="GO:0005737">
    <property type="term" value="C:cytoplasm"/>
    <property type="evidence" value="ECO:0007669"/>
    <property type="project" value="UniProtKB-SubCell"/>
</dbReference>
<organism evidence="10 11">
    <name type="scientific">Nosocomiicoccus ampullae</name>
    <dbReference type="NCBI Taxonomy" id="489910"/>
    <lineage>
        <taxon>Bacteria</taxon>
        <taxon>Bacillati</taxon>
        <taxon>Bacillota</taxon>
        <taxon>Bacilli</taxon>
        <taxon>Bacillales</taxon>
        <taxon>Staphylococcaceae</taxon>
        <taxon>Nosocomiicoccus</taxon>
    </lineage>
</organism>
<keyword evidence="3 8" id="KW-0479">Metal-binding</keyword>
<keyword evidence="7 8" id="KW-0275">Fatty acid biosynthesis</keyword>
<comment type="subcellular location">
    <subcellularLocation>
        <location evidence="8">Cytoplasm</location>
    </subcellularLocation>
</comment>
<dbReference type="InterPro" id="IPR008278">
    <property type="entry name" value="4-PPantetheinyl_Trfase_dom"/>
</dbReference>
<protein>
    <recommendedName>
        <fullName evidence="8">Holo-[acyl-carrier-protein] synthase</fullName>
        <shortName evidence="8">Holo-ACP synthase</shortName>
        <ecNumber evidence="8">2.7.8.7</ecNumber>
    </recommendedName>
    <alternativeName>
        <fullName evidence="8">4'-phosphopantetheinyl transferase AcpS</fullName>
    </alternativeName>
</protein>
<dbReference type="HAMAP" id="MF_00101">
    <property type="entry name" value="AcpS"/>
    <property type="match status" value="1"/>
</dbReference>
<feature type="binding site" evidence="8">
    <location>
        <position position="8"/>
    </location>
    <ligand>
        <name>Mg(2+)</name>
        <dbReference type="ChEBI" id="CHEBI:18420"/>
    </ligand>
</feature>
<sequence>MIKGLGTDIIEIDRINQANKNDRLANRILSEIEFNNYNNIKSNRRKLEFLAGRFAGKEAYAKAVGTGIGKLNFKHIEILNEDNGKPYINGRSALISISHSKMYATATVIIID</sequence>
<dbReference type="GO" id="GO:0000287">
    <property type="term" value="F:magnesium ion binding"/>
    <property type="evidence" value="ECO:0007669"/>
    <property type="project" value="UniProtKB-UniRule"/>
</dbReference>
<feature type="binding site" evidence="8">
    <location>
        <position position="58"/>
    </location>
    <ligand>
        <name>Mg(2+)</name>
        <dbReference type="ChEBI" id="CHEBI:18420"/>
    </ligand>
</feature>
<dbReference type="RefSeq" id="WP_183673963.1">
    <property type="nucleotide sequence ID" value="NZ_CBCRYX010000007.1"/>
</dbReference>
<comment type="cofactor">
    <cofactor evidence="8">
        <name>Mg(2+)</name>
        <dbReference type="ChEBI" id="CHEBI:18420"/>
    </cofactor>
</comment>
<evidence type="ECO:0000256" key="6">
    <source>
        <dbReference type="ARBA" id="ARBA00023098"/>
    </source>
</evidence>
<dbReference type="GO" id="GO:0006633">
    <property type="term" value="P:fatty acid biosynthetic process"/>
    <property type="evidence" value="ECO:0007669"/>
    <property type="project" value="UniProtKB-UniRule"/>
</dbReference>
<dbReference type="SUPFAM" id="SSF56214">
    <property type="entry name" value="4'-phosphopantetheinyl transferase"/>
    <property type="match status" value="1"/>
</dbReference>
<dbReference type="NCBIfam" id="TIGR00556">
    <property type="entry name" value="pantethn_trn"/>
    <property type="match status" value="1"/>
</dbReference>
<dbReference type="InterPro" id="IPR004568">
    <property type="entry name" value="Ppantetheine-prot_Trfase_dom"/>
</dbReference>
<accession>A0A9Q2CYV8</accession>
<proteinExistence type="inferred from homology"/>
<keyword evidence="5 8" id="KW-0460">Magnesium</keyword>
<comment type="similarity">
    <text evidence="8">Belongs to the P-Pant transferase superfamily. AcpS family.</text>
</comment>
<evidence type="ECO:0000256" key="2">
    <source>
        <dbReference type="ARBA" id="ARBA00022679"/>
    </source>
</evidence>
<evidence type="ECO:0000313" key="10">
    <source>
        <dbReference type="EMBL" id="MBB5176076.1"/>
    </source>
</evidence>
<evidence type="ECO:0000256" key="4">
    <source>
        <dbReference type="ARBA" id="ARBA00022832"/>
    </source>
</evidence>
<dbReference type="GO" id="GO:0008897">
    <property type="term" value="F:holo-[acyl-carrier-protein] synthase activity"/>
    <property type="evidence" value="ECO:0007669"/>
    <property type="project" value="UniProtKB-UniRule"/>
</dbReference>
<dbReference type="Proteomes" id="UP000579136">
    <property type="component" value="Unassembled WGS sequence"/>
</dbReference>
<keyword evidence="6 8" id="KW-0443">Lipid metabolism</keyword>
<evidence type="ECO:0000256" key="8">
    <source>
        <dbReference type="HAMAP-Rule" id="MF_00101"/>
    </source>
</evidence>
<keyword evidence="11" id="KW-1185">Reference proteome</keyword>
<comment type="caution">
    <text evidence="10">The sequence shown here is derived from an EMBL/GenBank/DDBJ whole genome shotgun (WGS) entry which is preliminary data.</text>
</comment>
<comment type="catalytic activity">
    <reaction evidence="8">
        <text>apo-[ACP] + CoA = holo-[ACP] + adenosine 3',5'-bisphosphate + H(+)</text>
        <dbReference type="Rhea" id="RHEA:12068"/>
        <dbReference type="Rhea" id="RHEA-COMP:9685"/>
        <dbReference type="Rhea" id="RHEA-COMP:9690"/>
        <dbReference type="ChEBI" id="CHEBI:15378"/>
        <dbReference type="ChEBI" id="CHEBI:29999"/>
        <dbReference type="ChEBI" id="CHEBI:57287"/>
        <dbReference type="ChEBI" id="CHEBI:58343"/>
        <dbReference type="ChEBI" id="CHEBI:64479"/>
        <dbReference type="EC" id="2.7.8.7"/>
    </reaction>
</comment>